<evidence type="ECO:0000313" key="3">
    <source>
        <dbReference type="Proteomes" id="UP000536534"/>
    </source>
</evidence>
<gene>
    <name evidence="2" type="ORF">GX576_01110</name>
</gene>
<dbReference type="PIRSF" id="PIRSF025560">
    <property type="entry name" value="UCP025560"/>
    <property type="match status" value="1"/>
</dbReference>
<proteinExistence type="predicted"/>
<dbReference type="EMBL" id="JAAYYV010000026">
    <property type="protein sequence ID" value="NLF53003.1"/>
    <property type="molecule type" value="Genomic_DNA"/>
</dbReference>
<feature type="chain" id="PRO_5030625731" evidence="1">
    <location>
        <begin position="20"/>
        <end position="136"/>
    </location>
</feature>
<dbReference type="Pfam" id="PF07027">
    <property type="entry name" value="DUF1318"/>
    <property type="match status" value="1"/>
</dbReference>
<sequence>MNIKRWIAVLLLAFSSALAAQGNLEIDSPAIAALKGAMQQRHARLAPLYAAGAVGQAADGTIALRDASSVPLAQRGQVNSLIAAENADRLALYREIARANDHPEWEADVRRTFAQRWIDRAQPGWWVQRGGSWVRK</sequence>
<accession>A0A7X7LTF9</accession>
<evidence type="ECO:0000256" key="1">
    <source>
        <dbReference type="SAM" id="SignalP"/>
    </source>
</evidence>
<dbReference type="AlphaFoldDB" id="A0A7X7LTF9"/>
<evidence type="ECO:0000313" key="2">
    <source>
        <dbReference type="EMBL" id="NLF53003.1"/>
    </source>
</evidence>
<name>A0A7X7LTF9_9RHOO</name>
<dbReference type="Proteomes" id="UP000536534">
    <property type="component" value="Unassembled WGS sequence"/>
</dbReference>
<dbReference type="InterPro" id="IPR008309">
    <property type="entry name" value="YdbL"/>
</dbReference>
<comment type="caution">
    <text evidence="2">The sequence shown here is derived from an EMBL/GenBank/DDBJ whole genome shotgun (WGS) entry which is preliminary data.</text>
</comment>
<dbReference type="RefSeq" id="WP_068806373.1">
    <property type="nucleotide sequence ID" value="NZ_MBFM01000003.1"/>
</dbReference>
<protein>
    <submittedName>
        <fullName evidence="2">YdbL family protein</fullName>
    </submittedName>
</protein>
<reference evidence="2 3" key="1">
    <citation type="journal article" date="2020" name="Biotechnol. Biofuels">
        <title>New insights from the biogas microbiome by comprehensive genome-resolved metagenomics of nearly 1600 species originating from multiple anaerobic digesters.</title>
        <authorList>
            <person name="Campanaro S."/>
            <person name="Treu L."/>
            <person name="Rodriguez-R L.M."/>
            <person name="Kovalovszki A."/>
            <person name="Ziels R.M."/>
            <person name="Maus I."/>
            <person name="Zhu X."/>
            <person name="Kougias P.G."/>
            <person name="Basile A."/>
            <person name="Luo G."/>
            <person name="Schluter A."/>
            <person name="Konstantinidis K.T."/>
            <person name="Angelidaki I."/>
        </authorList>
    </citation>
    <scope>NUCLEOTIDE SEQUENCE [LARGE SCALE GENOMIC DNA]</scope>
    <source>
        <strain evidence="2">AS06rmzACSIP_256</strain>
    </source>
</reference>
<dbReference type="OrthoDB" id="8526313at2"/>
<keyword evidence="1" id="KW-0732">Signal</keyword>
<feature type="signal peptide" evidence="1">
    <location>
        <begin position="1"/>
        <end position="19"/>
    </location>
</feature>
<organism evidence="2 3">
    <name type="scientific">Thauera phenolivorans</name>
    <dbReference type="NCBI Taxonomy" id="1792543"/>
    <lineage>
        <taxon>Bacteria</taxon>
        <taxon>Pseudomonadati</taxon>
        <taxon>Pseudomonadota</taxon>
        <taxon>Betaproteobacteria</taxon>
        <taxon>Rhodocyclales</taxon>
        <taxon>Zoogloeaceae</taxon>
        <taxon>Thauera</taxon>
    </lineage>
</organism>